<proteinExistence type="predicted"/>
<keyword evidence="1" id="KW-1133">Transmembrane helix</keyword>
<accession>A0A1G2LNA3</accession>
<sequence length="258" mass="30735">MDTQADMNTRVNQESCIAPKGQYRLIEKKVEINYEKEYVHVKATSPYLFEIRAEKRHNLEADLKWKRTNSKYFIFDDQGKEVIKDEEKKYVIKKDSSLFKFRKKYLPKMKLPANRCAFFEQIMMAFLVMCLKPFYKTGWRCLDCLIRGIAYFLGKRIDEYESSGYVWLHSYKWNPKKNDYDRYAPWEIAAMTVVPVSLVISVIYHFWLLKWYAVALAVISTVAFAAIGIIKIWPFIILAYLYFKDKKNGFCLLVEYKD</sequence>
<evidence type="ECO:0000256" key="1">
    <source>
        <dbReference type="SAM" id="Phobius"/>
    </source>
</evidence>
<name>A0A1G2LNA3_9BACT</name>
<feature type="transmembrane region" description="Helical" evidence="1">
    <location>
        <begin position="213"/>
        <end position="243"/>
    </location>
</feature>
<gene>
    <name evidence="2" type="ORF">A2909_01345</name>
</gene>
<dbReference type="EMBL" id="MHQZ01000042">
    <property type="protein sequence ID" value="OHA13098.1"/>
    <property type="molecule type" value="Genomic_DNA"/>
</dbReference>
<evidence type="ECO:0000313" key="3">
    <source>
        <dbReference type="Proteomes" id="UP000178302"/>
    </source>
</evidence>
<keyword evidence="1" id="KW-0812">Transmembrane</keyword>
<protein>
    <submittedName>
        <fullName evidence="2">Uncharacterized protein</fullName>
    </submittedName>
</protein>
<comment type="caution">
    <text evidence="2">The sequence shown here is derived from an EMBL/GenBank/DDBJ whole genome shotgun (WGS) entry which is preliminary data.</text>
</comment>
<evidence type="ECO:0000313" key="2">
    <source>
        <dbReference type="EMBL" id="OHA13098.1"/>
    </source>
</evidence>
<feature type="transmembrane region" description="Helical" evidence="1">
    <location>
        <begin position="186"/>
        <end position="207"/>
    </location>
</feature>
<dbReference type="Proteomes" id="UP000178302">
    <property type="component" value="Unassembled WGS sequence"/>
</dbReference>
<organism evidence="2 3">
    <name type="scientific">Candidatus Tagabacteria bacterium RIFCSPLOWO2_01_FULL_39_11</name>
    <dbReference type="NCBI Taxonomy" id="1802295"/>
    <lineage>
        <taxon>Bacteria</taxon>
        <taxon>Candidatus Tagaibacteriota</taxon>
    </lineage>
</organism>
<dbReference type="AlphaFoldDB" id="A0A1G2LNA3"/>
<keyword evidence="1" id="KW-0472">Membrane</keyword>
<reference evidence="2 3" key="1">
    <citation type="journal article" date="2016" name="Nat. Commun.">
        <title>Thousands of microbial genomes shed light on interconnected biogeochemical processes in an aquifer system.</title>
        <authorList>
            <person name="Anantharaman K."/>
            <person name="Brown C.T."/>
            <person name="Hug L.A."/>
            <person name="Sharon I."/>
            <person name="Castelle C.J."/>
            <person name="Probst A.J."/>
            <person name="Thomas B.C."/>
            <person name="Singh A."/>
            <person name="Wilkins M.J."/>
            <person name="Karaoz U."/>
            <person name="Brodie E.L."/>
            <person name="Williams K.H."/>
            <person name="Hubbard S.S."/>
            <person name="Banfield J.F."/>
        </authorList>
    </citation>
    <scope>NUCLEOTIDE SEQUENCE [LARGE SCALE GENOMIC DNA]</scope>
</reference>